<evidence type="ECO:0000259" key="1">
    <source>
        <dbReference type="PROSITE" id="PS51704"/>
    </source>
</evidence>
<protein>
    <recommendedName>
        <fullName evidence="1">GP-PDE domain-containing protein</fullName>
    </recommendedName>
</protein>
<dbReference type="InterPro" id="IPR017946">
    <property type="entry name" value="PLC-like_Pdiesterase_TIM-brl"/>
</dbReference>
<dbReference type="RefSeq" id="WP_121900227.1">
    <property type="nucleotide sequence ID" value="NZ_REFW01000001.1"/>
</dbReference>
<evidence type="ECO:0000313" key="2">
    <source>
        <dbReference type="EMBL" id="RMB61680.1"/>
    </source>
</evidence>
<dbReference type="Gene3D" id="3.20.20.190">
    <property type="entry name" value="Phosphatidylinositol (PI) phosphodiesterase"/>
    <property type="match status" value="1"/>
</dbReference>
<evidence type="ECO:0000313" key="3">
    <source>
        <dbReference type="Proteomes" id="UP000275256"/>
    </source>
</evidence>
<dbReference type="Proteomes" id="UP000275256">
    <property type="component" value="Unassembled WGS sequence"/>
</dbReference>
<dbReference type="InterPro" id="IPR032160">
    <property type="entry name" value="DUF4996"/>
</dbReference>
<dbReference type="PANTHER" id="PTHR46211">
    <property type="entry name" value="GLYCEROPHOSPHORYL DIESTER PHOSPHODIESTERASE"/>
    <property type="match status" value="1"/>
</dbReference>
<accession>A0A3M0G9S8</accession>
<dbReference type="PANTHER" id="PTHR46211:SF1">
    <property type="entry name" value="GLYCEROPHOSPHODIESTER PHOSPHODIESTERASE, CYTOPLASMIC"/>
    <property type="match status" value="1"/>
</dbReference>
<dbReference type="EMBL" id="REFW01000001">
    <property type="protein sequence ID" value="RMB61680.1"/>
    <property type="molecule type" value="Genomic_DNA"/>
</dbReference>
<dbReference type="GO" id="GO:0006629">
    <property type="term" value="P:lipid metabolic process"/>
    <property type="evidence" value="ECO:0007669"/>
    <property type="project" value="InterPro"/>
</dbReference>
<dbReference type="SUPFAM" id="SSF51695">
    <property type="entry name" value="PLC-like phosphodiesterases"/>
    <property type="match status" value="1"/>
</dbReference>
<dbReference type="PROSITE" id="PS51704">
    <property type="entry name" value="GP_PDE"/>
    <property type="match status" value="1"/>
</dbReference>
<dbReference type="InterPro" id="IPR030395">
    <property type="entry name" value="GP_PDE_dom"/>
</dbReference>
<keyword evidence="3" id="KW-1185">Reference proteome</keyword>
<name>A0A3M0G9S8_9ACTN</name>
<dbReference type="Pfam" id="PF03009">
    <property type="entry name" value="GDPD"/>
    <property type="match status" value="1"/>
</dbReference>
<comment type="caution">
    <text evidence="2">The sequence shown here is derived from an EMBL/GenBank/DDBJ whole genome shotgun (WGS) entry which is preliminary data.</text>
</comment>
<reference evidence="2 3" key="1">
    <citation type="submission" date="2018-10" db="EMBL/GenBank/DDBJ databases">
        <title>Tessaracoccus antarcticuss sp. nov., isolated from sediment.</title>
        <authorList>
            <person name="Zhou L.Y."/>
            <person name="Du Z.J."/>
        </authorList>
    </citation>
    <scope>NUCLEOTIDE SEQUENCE [LARGE SCALE GENOMIC DNA]</scope>
    <source>
        <strain evidence="2 3">JDX10</strain>
    </source>
</reference>
<proteinExistence type="predicted"/>
<dbReference type="GO" id="GO:0008081">
    <property type="term" value="F:phosphoric diester hydrolase activity"/>
    <property type="evidence" value="ECO:0007669"/>
    <property type="project" value="InterPro"/>
</dbReference>
<dbReference type="AlphaFoldDB" id="A0A3M0G9S8"/>
<gene>
    <name evidence="2" type="ORF">EAX62_03355</name>
</gene>
<dbReference type="CDD" id="cd08566">
    <property type="entry name" value="GDPD_AtGDE_like"/>
    <property type="match status" value="1"/>
</dbReference>
<sequence length="290" mass="31933">MFGQARFADTNALLSERAHKVGTLIVVHRGTSAGSVVENTPEAVRAALASGGDVIEIDAVASRDGEFFAFHDGEEARLLGEATNLRLCTAAEIRERRYIHNDRPGRPAHIVGLVELLDGVPAGTLVNVDRSWRWWERLLPALDTLRMSNQLLLKCSASHVERINVLRAHPVKYPFIAICSTEEQAHRHLEDPELNTVGVELLAATPESPFLDPAVLSRLRARDALIMVNAEVLATATDLFAGHDDERAVLHSPAEGWGPLFDLGVDAIQTDWPWLLRDYRNSLRDVGVPA</sequence>
<organism evidence="2 3">
    <name type="scientific">Tessaracoccus antarcticus</name>
    <dbReference type="NCBI Taxonomy" id="2479848"/>
    <lineage>
        <taxon>Bacteria</taxon>
        <taxon>Bacillati</taxon>
        <taxon>Actinomycetota</taxon>
        <taxon>Actinomycetes</taxon>
        <taxon>Propionibacteriales</taxon>
        <taxon>Propionibacteriaceae</taxon>
        <taxon>Tessaracoccus</taxon>
    </lineage>
</organism>
<dbReference type="Pfam" id="PF16387">
    <property type="entry name" value="DUF4996"/>
    <property type="match status" value="1"/>
</dbReference>
<dbReference type="OrthoDB" id="1854250at2"/>
<feature type="domain" description="GP-PDE" evidence="1">
    <location>
        <begin position="23"/>
        <end position="280"/>
    </location>
</feature>